<dbReference type="GO" id="GO:0005524">
    <property type="term" value="F:ATP binding"/>
    <property type="evidence" value="ECO:0007669"/>
    <property type="project" value="UniProtKB-KW"/>
</dbReference>
<keyword evidence="2" id="KW-0547">Nucleotide-binding</keyword>
<dbReference type="InterPro" id="IPR003439">
    <property type="entry name" value="ABC_transporter-like_ATP-bd"/>
</dbReference>
<protein>
    <recommendedName>
        <fullName evidence="1">Probable ATP-dependent transporter ycf16</fullName>
    </recommendedName>
</protein>
<evidence type="ECO:0000259" key="4">
    <source>
        <dbReference type="PROSITE" id="PS50893"/>
    </source>
</evidence>
<evidence type="ECO:0000256" key="1">
    <source>
        <dbReference type="ARBA" id="ARBA00014334"/>
    </source>
</evidence>
<dbReference type="Pfam" id="PF00005">
    <property type="entry name" value="ABC_tran"/>
    <property type="match status" value="1"/>
</dbReference>
<proteinExistence type="predicted"/>
<dbReference type="EMBL" id="KX284723">
    <property type="protein sequence ID" value="AOM67108.1"/>
    <property type="molecule type" value="Genomic_DNA"/>
</dbReference>
<dbReference type="NCBIfam" id="TIGR01978">
    <property type="entry name" value="sufC"/>
    <property type="match status" value="1"/>
</dbReference>
<evidence type="ECO:0000256" key="2">
    <source>
        <dbReference type="ARBA" id="ARBA00022741"/>
    </source>
</evidence>
<geneLocation type="plastid" evidence="5"/>
<dbReference type="AlphaFoldDB" id="A0A1C9CFB8"/>
<evidence type="ECO:0000313" key="5">
    <source>
        <dbReference type="EMBL" id="AOM67108.1"/>
    </source>
</evidence>
<dbReference type="InterPro" id="IPR010230">
    <property type="entry name" value="FeS-cluster_ATPase_SufC"/>
</dbReference>
<dbReference type="SMART" id="SM00382">
    <property type="entry name" value="AAA"/>
    <property type="match status" value="1"/>
</dbReference>
<dbReference type="InterPro" id="IPR003593">
    <property type="entry name" value="AAA+_ATPase"/>
</dbReference>
<dbReference type="InterPro" id="IPR027417">
    <property type="entry name" value="P-loop_NTPase"/>
</dbReference>
<dbReference type="GO" id="GO:0016887">
    <property type="term" value="F:ATP hydrolysis activity"/>
    <property type="evidence" value="ECO:0007669"/>
    <property type="project" value="InterPro"/>
</dbReference>
<dbReference type="RefSeq" id="YP_009297564.1">
    <property type="nucleotide sequence ID" value="NC_031177.1"/>
</dbReference>
<dbReference type="PROSITE" id="PS00211">
    <property type="entry name" value="ABC_TRANSPORTER_1"/>
    <property type="match status" value="1"/>
</dbReference>
<dbReference type="InterPro" id="IPR017871">
    <property type="entry name" value="ABC_transporter-like_CS"/>
</dbReference>
<dbReference type="Gene3D" id="3.40.50.300">
    <property type="entry name" value="P-loop containing nucleotide triphosphate hydrolases"/>
    <property type="match status" value="1"/>
</dbReference>
<sequence length="250" mass="27858">MEQEILKITELSAEINGIKILKRLNLTVKSGEIHAIMGPNGSGKSTLAKIIVGHPSYKITEGSILFNKQNIVNDSPEDRACKGVFLAFQYPIEIPGVSNVDFLQMALNSQRRFKNLKPLDPLEFLEVANKKLAALHMDSNLLYRNVNEGFSGGEKKRNEILQMALFDSQLSILDETDSGLDIDALKIIASAIKSLSSSSNSIIMITHYDRLLQYVVPDFVHVMQSGKIVKTGDSDLARQLEKHGYKWVEN</sequence>
<dbReference type="PROSITE" id="PS50893">
    <property type="entry name" value="ABC_TRANSPORTER_2"/>
    <property type="match status" value="1"/>
</dbReference>
<feature type="domain" description="ABC transporter" evidence="4">
    <location>
        <begin position="6"/>
        <end position="250"/>
    </location>
</feature>
<dbReference type="SUPFAM" id="SSF52540">
    <property type="entry name" value="P-loop containing nucleoside triphosphate hydrolases"/>
    <property type="match status" value="1"/>
</dbReference>
<dbReference type="PANTHER" id="PTHR43204:SF1">
    <property type="entry name" value="ABC TRANSPORTER I FAMILY MEMBER 6, CHLOROPLASTIC"/>
    <property type="match status" value="1"/>
</dbReference>
<dbReference type="CDD" id="cd03217">
    <property type="entry name" value="ABC_FeS_Assembly"/>
    <property type="match status" value="1"/>
</dbReference>
<dbReference type="PANTHER" id="PTHR43204">
    <property type="entry name" value="ABC TRANSPORTER I FAMILY MEMBER 6, CHLOROPLASTIC"/>
    <property type="match status" value="1"/>
</dbReference>
<accession>A0A1C9CFB8</accession>
<organism evidence="5">
    <name type="scientific">Hildenbrandia rivularis</name>
    <dbReference type="NCBI Taxonomy" id="135206"/>
    <lineage>
        <taxon>Eukaryota</taxon>
        <taxon>Rhodophyta</taxon>
        <taxon>Florideophyceae</taxon>
        <taxon>Hildenbrandiophycidae</taxon>
        <taxon>Hildenbrandiales</taxon>
        <taxon>Hildenbrandiaceae</taxon>
        <taxon>Hildenbrandia</taxon>
    </lineage>
</organism>
<reference evidence="5" key="1">
    <citation type="journal article" date="2016" name="BMC Biol.">
        <title>Parallel evolution of highly conserved plastid genome architecture in red seaweeds and seed plants.</title>
        <authorList>
            <person name="Lee J."/>
            <person name="Cho C.H."/>
            <person name="Park S.I."/>
            <person name="Choi J.W."/>
            <person name="Song H.S."/>
            <person name="West J.A."/>
            <person name="Bhattacharya D."/>
            <person name="Yoon H.S."/>
        </authorList>
    </citation>
    <scope>NUCLEOTIDE SEQUENCE</scope>
</reference>
<name>A0A1C9CFB8_9FLOR</name>
<gene>
    <name evidence="5" type="primary">sufC</name>
    <name evidence="5" type="ORF">Hrvl_048</name>
</gene>
<dbReference type="GeneID" id="29074260"/>
<keyword evidence="3 5" id="KW-0067">ATP-binding</keyword>
<keyword evidence="5" id="KW-0934">Plastid</keyword>
<evidence type="ECO:0000256" key="3">
    <source>
        <dbReference type="ARBA" id="ARBA00022840"/>
    </source>
</evidence>